<evidence type="ECO:0000313" key="5">
    <source>
        <dbReference type="EMBL" id="QYX80230.1"/>
    </source>
</evidence>
<dbReference type="PROSITE" id="PS50987">
    <property type="entry name" value="HTH_ARSR_2"/>
    <property type="match status" value="1"/>
</dbReference>
<dbReference type="EMBL" id="CP080647">
    <property type="protein sequence ID" value="QYX80230.1"/>
    <property type="molecule type" value="Genomic_DNA"/>
</dbReference>
<name>A0ABX8XWC1_9ACTN</name>
<dbReference type="InterPro" id="IPR051081">
    <property type="entry name" value="HTH_MetalResp_TranReg"/>
</dbReference>
<keyword evidence="3" id="KW-0804">Transcription</keyword>
<dbReference type="CDD" id="cd00090">
    <property type="entry name" value="HTH_ARSR"/>
    <property type="match status" value="1"/>
</dbReference>
<dbReference type="InterPro" id="IPR001845">
    <property type="entry name" value="HTH_ArsR_DNA-bd_dom"/>
</dbReference>
<evidence type="ECO:0000256" key="3">
    <source>
        <dbReference type="ARBA" id="ARBA00023163"/>
    </source>
</evidence>
<evidence type="ECO:0000256" key="2">
    <source>
        <dbReference type="ARBA" id="ARBA00023125"/>
    </source>
</evidence>
<organism evidence="5 6">
    <name type="scientific">Streptomyces akebiae</name>
    <dbReference type="NCBI Taxonomy" id="2865673"/>
    <lineage>
        <taxon>Bacteria</taxon>
        <taxon>Bacillati</taxon>
        <taxon>Actinomycetota</taxon>
        <taxon>Actinomycetes</taxon>
        <taxon>Kitasatosporales</taxon>
        <taxon>Streptomycetaceae</taxon>
        <taxon>Streptomyces</taxon>
    </lineage>
</organism>
<keyword evidence="6" id="KW-1185">Reference proteome</keyword>
<gene>
    <name evidence="5" type="ORF">K1J60_30220</name>
</gene>
<dbReference type="SMART" id="SM00418">
    <property type="entry name" value="HTH_ARSR"/>
    <property type="match status" value="1"/>
</dbReference>
<keyword evidence="2" id="KW-0238">DNA-binding</keyword>
<sequence>MAITELGAAEEAGEAAAESCSPGLACLLIERDEAERLALMLKAIADPTRLQIFRIIERAPAGEACVCDLADCLGFRQPTVSHHLKIMTEAGLLNRERRGTWSWYSVNYDGLNKVRAILQPSVGALAAQALDRV</sequence>
<proteinExistence type="predicted"/>
<evidence type="ECO:0000313" key="6">
    <source>
        <dbReference type="Proteomes" id="UP000827138"/>
    </source>
</evidence>
<accession>A0ABX8XWC1</accession>
<evidence type="ECO:0000259" key="4">
    <source>
        <dbReference type="PROSITE" id="PS50987"/>
    </source>
</evidence>
<dbReference type="RefSeq" id="WP_051867627.1">
    <property type="nucleotide sequence ID" value="NZ_CP080647.1"/>
</dbReference>
<dbReference type="Proteomes" id="UP000827138">
    <property type="component" value="Chromosome"/>
</dbReference>
<dbReference type="InterPro" id="IPR036390">
    <property type="entry name" value="WH_DNA-bd_sf"/>
</dbReference>
<reference evidence="5 6" key="1">
    <citation type="submission" date="2021-08" db="EMBL/GenBank/DDBJ databases">
        <authorList>
            <person name="Ping M."/>
        </authorList>
    </citation>
    <scope>NUCLEOTIDE SEQUENCE [LARGE SCALE GENOMIC DNA]</scope>
    <source>
        <strain evidence="5 6">MG28</strain>
    </source>
</reference>
<dbReference type="SUPFAM" id="SSF46785">
    <property type="entry name" value="Winged helix' DNA-binding domain"/>
    <property type="match status" value="1"/>
</dbReference>
<dbReference type="NCBIfam" id="NF033788">
    <property type="entry name" value="HTH_metalloreg"/>
    <property type="match status" value="1"/>
</dbReference>
<dbReference type="PRINTS" id="PR00778">
    <property type="entry name" value="HTHARSR"/>
</dbReference>
<dbReference type="PANTHER" id="PTHR33154:SF18">
    <property type="entry name" value="ARSENICAL RESISTANCE OPERON REPRESSOR"/>
    <property type="match status" value="1"/>
</dbReference>
<dbReference type="InterPro" id="IPR036388">
    <property type="entry name" value="WH-like_DNA-bd_sf"/>
</dbReference>
<dbReference type="Gene3D" id="1.10.10.10">
    <property type="entry name" value="Winged helix-like DNA-binding domain superfamily/Winged helix DNA-binding domain"/>
    <property type="match status" value="1"/>
</dbReference>
<evidence type="ECO:0000256" key="1">
    <source>
        <dbReference type="ARBA" id="ARBA00023015"/>
    </source>
</evidence>
<feature type="domain" description="HTH arsR-type" evidence="4">
    <location>
        <begin position="29"/>
        <end position="133"/>
    </location>
</feature>
<dbReference type="Pfam" id="PF01022">
    <property type="entry name" value="HTH_5"/>
    <property type="match status" value="1"/>
</dbReference>
<protein>
    <submittedName>
        <fullName evidence="5">Metalloregulator ArsR/SmtB family transcription factor</fullName>
    </submittedName>
</protein>
<keyword evidence="1" id="KW-0805">Transcription regulation</keyword>
<dbReference type="PANTHER" id="PTHR33154">
    <property type="entry name" value="TRANSCRIPTIONAL REGULATOR, ARSR FAMILY"/>
    <property type="match status" value="1"/>
</dbReference>
<dbReference type="InterPro" id="IPR011991">
    <property type="entry name" value="ArsR-like_HTH"/>
</dbReference>